<dbReference type="eggNOG" id="COG2333">
    <property type="taxonomic scope" value="Bacteria"/>
</dbReference>
<dbReference type="EMBL" id="JRYO01000036">
    <property type="protein sequence ID" value="KHE93779.1"/>
    <property type="molecule type" value="Genomic_DNA"/>
</dbReference>
<sequence>MPLFPSDVLTLPKEDELEISIFGPGYGESIVLHVPHVGWGIIDSFVQKFENTSIVPPLEYLLKILDRPYPKLAFIILTHPHEDHCKGIDRIIKEYPGGIERVCRYDGFGLKELRLIMPSIIPN</sequence>
<dbReference type="AlphaFoldDB" id="A0A0B0EME8"/>
<accession>A0A0B0EME8</accession>
<proteinExistence type="predicted"/>
<name>A0A0B0EME8_9BACT</name>
<organism evidence="1 2">
    <name type="scientific">Candidatus Scalindua brodae</name>
    <dbReference type="NCBI Taxonomy" id="237368"/>
    <lineage>
        <taxon>Bacteria</taxon>
        <taxon>Pseudomonadati</taxon>
        <taxon>Planctomycetota</taxon>
        <taxon>Candidatus Brocadiia</taxon>
        <taxon>Candidatus Brocadiales</taxon>
        <taxon>Candidatus Scalinduaceae</taxon>
        <taxon>Candidatus Scalindua</taxon>
    </lineage>
</organism>
<dbReference type="SUPFAM" id="SSF56281">
    <property type="entry name" value="Metallo-hydrolase/oxidoreductase"/>
    <property type="match status" value="1"/>
</dbReference>
<gene>
    <name evidence="1" type="ORF">SCABRO_00456</name>
</gene>
<dbReference type="Gene3D" id="3.60.15.10">
    <property type="entry name" value="Ribonuclease Z/Hydroxyacylglutathione hydrolase-like"/>
    <property type="match status" value="1"/>
</dbReference>
<dbReference type="Proteomes" id="UP000030652">
    <property type="component" value="Unassembled WGS sequence"/>
</dbReference>
<evidence type="ECO:0000313" key="1">
    <source>
        <dbReference type="EMBL" id="KHE93779.1"/>
    </source>
</evidence>
<reference evidence="1 2" key="1">
    <citation type="submission" date="2014-10" db="EMBL/GenBank/DDBJ databases">
        <title>Draft genome of anammox bacterium scalindua brodae, obtained using differential coverage binning of sequence data from two enrichment reactors.</title>
        <authorList>
            <person name="Speth D.R."/>
            <person name="Russ L."/>
            <person name="Kartal B."/>
            <person name="Op den Camp H.J."/>
            <person name="Dutilh B.E."/>
            <person name="Jetten M.S."/>
        </authorList>
    </citation>
    <scope>NUCLEOTIDE SEQUENCE [LARGE SCALE GENOMIC DNA]</scope>
    <source>
        <strain evidence="1">RU1</strain>
    </source>
</reference>
<comment type="caution">
    <text evidence="1">The sequence shown here is derived from an EMBL/GenBank/DDBJ whole genome shotgun (WGS) entry which is preliminary data.</text>
</comment>
<evidence type="ECO:0000313" key="2">
    <source>
        <dbReference type="Proteomes" id="UP000030652"/>
    </source>
</evidence>
<evidence type="ECO:0008006" key="3">
    <source>
        <dbReference type="Google" id="ProtNLM"/>
    </source>
</evidence>
<dbReference type="InterPro" id="IPR036866">
    <property type="entry name" value="RibonucZ/Hydroxyglut_hydro"/>
</dbReference>
<protein>
    <recommendedName>
        <fullName evidence="3">Metallo-beta-lactamase domain-containing protein</fullName>
    </recommendedName>
</protein>